<comment type="cofactor">
    <cofactor evidence="1">
        <name>FAD</name>
        <dbReference type="ChEBI" id="CHEBI:57692"/>
    </cofactor>
</comment>
<evidence type="ECO:0000256" key="4">
    <source>
        <dbReference type="ARBA" id="ARBA00037981"/>
    </source>
</evidence>
<dbReference type="Gene3D" id="3.40.50.360">
    <property type="match status" value="1"/>
</dbReference>
<gene>
    <name evidence="6" type="ORF">LCIT_07460</name>
</gene>
<comment type="caution">
    <text evidence="6">The sequence shown here is derived from an EMBL/GenBank/DDBJ whole genome shotgun (WGS) entry which is preliminary data.</text>
</comment>
<reference evidence="6 7" key="1">
    <citation type="submission" date="2019-04" db="EMBL/GenBank/DDBJ databases">
        <title>A pseudo-fructophilic Leuconostoc citreum strain F192-5 isolated from peel of satsuma mandarin: the first report for isolation and characterization of strain-dependent fructophilic-like characteristics.</title>
        <authorList>
            <person name="Maeno S."/>
            <person name="Tanizawa Y."/>
            <person name="Kajikawa A."/>
            <person name="Kanesaki Y."/>
            <person name="Kubota E."/>
            <person name="Arita M."/>
            <person name="Leon D."/>
            <person name="Endo A."/>
        </authorList>
    </citation>
    <scope>NUCLEOTIDE SEQUENCE [LARGE SCALE GENOMIC DNA]</scope>
    <source>
        <strain evidence="6 7">F192-5</strain>
    </source>
</reference>
<protein>
    <submittedName>
        <fullName evidence="6">NAD(P)H dehydrogenase (Quinone)</fullName>
    </submittedName>
</protein>
<evidence type="ECO:0000259" key="5">
    <source>
        <dbReference type="Pfam" id="PF02525"/>
    </source>
</evidence>
<evidence type="ECO:0000313" key="7">
    <source>
        <dbReference type="Proteomes" id="UP000323274"/>
    </source>
</evidence>
<dbReference type="EMBL" id="BJJW01000005">
    <property type="protein sequence ID" value="GDZ83504.1"/>
    <property type="molecule type" value="Genomic_DNA"/>
</dbReference>
<evidence type="ECO:0000256" key="2">
    <source>
        <dbReference type="ARBA" id="ARBA00022630"/>
    </source>
</evidence>
<name>A0A5A5U196_LEUCI</name>
<evidence type="ECO:0000256" key="3">
    <source>
        <dbReference type="ARBA" id="ARBA00022827"/>
    </source>
</evidence>
<dbReference type="PANTHER" id="PTHR46305">
    <property type="match status" value="1"/>
</dbReference>
<proteinExistence type="inferred from homology"/>
<dbReference type="PANTHER" id="PTHR46305:SF3">
    <property type="entry name" value="NADPH:QUINONE OXIDOREDUCTASE MDAB"/>
    <property type="match status" value="1"/>
</dbReference>
<keyword evidence="3" id="KW-0274">FAD</keyword>
<accession>A0A5A5U196</accession>
<keyword evidence="2" id="KW-0285">Flavoprotein</keyword>
<dbReference type="Proteomes" id="UP000323274">
    <property type="component" value="Unassembled WGS sequence"/>
</dbReference>
<dbReference type="Pfam" id="PF02525">
    <property type="entry name" value="Flavodoxin_2"/>
    <property type="match status" value="1"/>
</dbReference>
<dbReference type="SUPFAM" id="SSF52218">
    <property type="entry name" value="Flavoproteins"/>
    <property type="match status" value="1"/>
</dbReference>
<comment type="similarity">
    <text evidence="4">Belongs to the oxidoreductase MdaB family.</text>
</comment>
<dbReference type="RefSeq" id="WP_004901430.1">
    <property type="nucleotide sequence ID" value="NZ_BJJW01000005.1"/>
</dbReference>
<organism evidence="6 7">
    <name type="scientific">Leuconostoc citreum</name>
    <dbReference type="NCBI Taxonomy" id="33964"/>
    <lineage>
        <taxon>Bacteria</taxon>
        <taxon>Bacillati</taxon>
        <taxon>Bacillota</taxon>
        <taxon>Bacilli</taxon>
        <taxon>Lactobacillales</taxon>
        <taxon>Lactobacillaceae</taxon>
        <taxon>Leuconostoc</taxon>
    </lineage>
</organism>
<dbReference type="InterPro" id="IPR052397">
    <property type="entry name" value="NADPH-QR_MdaB"/>
</dbReference>
<dbReference type="AlphaFoldDB" id="A0A5A5U196"/>
<dbReference type="InterPro" id="IPR029039">
    <property type="entry name" value="Flavoprotein-like_sf"/>
</dbReference>
<evidence type="ECO:0000313" key="6">
    <source>
        <dbReference type="EMBL" id="GDZ83504.1"/>
    </source>
</evidence>
<feature type="domain" description="Flavodoxin-like fold" evidence="5">
    <location>
        <begin position="1"/>
        <end position="150"/>
    </location>
</feature>
<evidence type="ECO:0000256" key="1">
    <source>
        <dbReference type="ARBA" id="ARBA00001974"/>
    </source>
</evidence>
<sequence>MNILVINGFEEHRDANGQLNHRLFTEYVRQLKTQHNIRVSFATEYQRADEINKWLWADLIIIQCPIYWFNVPGKLKSYFDDVFAYGIFYGLDYTKYGQGGRLIGKKFMLSTTWNAPESAFNDNNEFFNGMRVADILMPTIKALEFVGVTPWSRDGVIAYHDVIHNPQFELYLSQQAQFIDEVNA</sequence>
<dbReference type="InterPro" id="IPR003680">
    <property type="entry name" value="Flavodoxin_fold"/>
</dbReference>